<organism evidence="2 3">
    <name type="scientific">Solidesulfovibrio fructosivorans JJ]</name>
    <dbReference type="NCBI Taxonomy" id="596151"/>
    <lineage>
        <taxon>Bacteria</taxon>
        <taxon>Pseudomonadati</taxon>
        <taxon>Thermodesulfobacteriota</taxon>
        <taxon>Desulfovibrionia</taxon>
        <taxon>Desulfovibrionales</taxon>
        <taxon>Desulfovibrionaceae</taxon>
        <taxon>Solidesulfovibrio</taxon>
    </lineage>
</organism>
<dbReference type="STRING" id="596151.DesfrDRAFT_1102"/>
<dbReference type="Gene3D" id="3.20.20.150">
    <property type="entry name" value="Divalent-metal-dependent TIM barrel enzymes"/>
    <property type="match status" value="1"/>
</dbReference>
<dbReference type="OrthoDB" id="9785907at2"/>
<evidence type="ECO:0000259" key="1">
    <source>
        <dbReference type="Pfam" id="PF01261"/>
    </source>
</evidence>
<dbReference type="AlphaFoldDB" id="E1JU03"/>
<protein>
    <submittedName>
        <fullName evidence="2">Xylose isomerase domain protein TIM barrel</fullName>
    </submittedName>
</protein>
<feature type="domain" description="Xylose isomerase-like TIM barrel" evidence="1">
    <location>
        <begin position="57"/>
        <end position="253"/>
    </location>
</feature>
<keyword evidence="3" id="KW-1185">Reference proteome</keyword>
<name>E1JU03_SOLFR</name>
<comment type="caution">
    <text evidence="2">The sequence shown here is derived from an EMBL/GenBank/DDBJ whole genome shotgun (WGS) entry which is preliminary data.</text>
</comment>
<proteinExistence type="predicted"/>
<accession>E1JU03</accession>
<dbReference type="NCBIfam" id="NF035939">
    <property type="entry name" value="TIM_EboE"/>
    <property type="match status" value="1"/>
</dbReference>
<dbReference type="Pfam" id="PF01261">
    <property type="entry name" value="AP_endonuc_2"/>
    <property type="match status" value="1"/>
</dbReference>
<evidence type="ECO:0000313" key="3">
    <source>
        <dbReference type="Proteomes" id="UP000006250"/>
    </source>
</evidence>
<dbReference type="eggNOG" id="COG1082">
    <property type="taxonomic scope" value="Bacteria"/>
</dbReference>
<gene>
    <name evidence="2" type="ORF">DesfrDRAFT_1102</name>
</gene>
<keyword evidence="2" id="KW-0413">Isomerase</keyword>
<reference evidence="2 3" key="1">
    <citation type="submission" date="2010-08" db="EMBL/GenBank/DDBJ databases">
        <title>The draft genome of Desulfovibrio fructosovorans JJ.</title>
        <authorList>
            <consortium name="US DOE Joint Genome Institute (JGI-PGF)"/>
            <person name="Lucas S."/>
            <person name="Copeland A."/>
            <person name="Lapidus A."/>
            <person name="Cheng J.-F."/>
            <person name="Bruce D."/>
            <person name="Goodwin L."/>
            <person name="Pitluck S."/>
            <person name="Land M.L."/>
            <person name="Hauser L."/>
            <person name="Chang Y.-J."/>
            <person name="Jeffries C."/>
            <person name="Wall J.D."/>
            <person name="Stahl D.A."/>
            <person name="Arkin A.P."/>
            <person name="Dehal P."/>
            <person name="Stolyar S.M."/>
            <person name="Hazen T.C."/>
            <person name="Woyke T.J."/>
        </authorList>
    </citation>
    <scope>NUCLEOTIDE SEQUENCE [LARGE SCALE GENOMIC DNA]</scope>
    <source>
        <strain evidence="2 3">JJ</strain>
    </source>
</reference>
<dbReference type="SUPFAM" id="SSF51658">
    <property type="entry name" value="Xylose isomerase-like"/>
    <property type="match status" value="1"/>
</dbReference>
<dbReference type="InterPro" id="IPR036237">
    <property type="entry name" value="Xyl_isomerase-like_sf"/>
</dbReference>
<dbReference type="Proteomes" id="UP000006250">
    <property type="component" value="Unassembled WGS sequence"/>
</dbReference>
<sequence length="369" mass="40331">MPPVTYCTNIHPGETLEEVRRGLMRHAVRVKARLSPDAPFPVGLRLSGPASRELEAADAARRFGDFLAEAGLCVTTVNGFPYGRFHHTPVKEAVYLPDWRDPERAAYTLRLARALAGWLPEGGRGSISTVPVGFRRGFPESDMPTALAVLRRALEALAALRSETGKTIRLAVEAEPGCLVETTPEMVALFERLDPDGAFRDFLTVCYDCCHQALQYEDPAASLAAYEAAGIAVGHVQVSSALHLEGGALSSLSRFVEPVYLHQAVARLGDGSLRRFDDLPEALAARPDDVDSWRVHFHVPVFVAELPECVTTRDFLSGILPRFAPDAPMEVETYTWSVLPEELRMPDVVDSICREIGWVEAARSGAAEG</sequence>
<evidence type="ECO:0000313" key="2">
    <source>
        <dbReference type="EMBL" id="EFL52282.1"/>
    </source>
</evidence>
<dbReference type="GO" id="GO:0016853">
    <property type="term" value="F:isomerase activity"/>
    <property type="evidence" value="ECO:0007669"/>
    <property type="project" value="UniProtKB-KW"/>
</dbReference>
<dbReference type="EMBL" id="AECZ01000005">
    <property type="protein sequence ID" value="EFL52282.1"/>
    <property type="molecule type" value="Genomic_DNA"/>
</dbReference>
<dbReference type="InterPro" id="IPR013022">
    <property type="entry name" value="Xyl_isomerase-like_TIM-brl"/>
</dbReference>